<dbReference type="AlphaFoldDB" id="A0AAN9KEA4"/>
<accession>A0AAN9KEA4</accession>
<sequence>MSRLLYQKPSQISVLVCHEDDANDPISTVLLSSKEIMAHHVKVARGDTTGGSNRGCASLDFIPVKEEQNTFGSSTLQNQFLPVYSLKIITIAATAGHELRTSEMLSPRSRRKQPHGYREIDGMCKIYGFQKMQGNQWFGLTLLILDVKCQETISSIYQI</sequence>
<keyword evidence="2" id="KW-1185">Reference proteome</keyword>
<proteinExistence type="predicted"/>
<reference evidence="1 2" key="1">
    <citation type="submission" date="2024-01" db="EMBL/GenBank/DDBJ databases">
        <title>The genomes of 5 underutilized Papilionoideae crops provide insights into root nodulation and disease resistanc.</title>
        <authorList>
            <person name="Jiang F."/>
        </authorList>
    </citation>
    <scope>NUCLEOTIDE SEQUENCE [LARGE SCALE GENOMIC DNA]</scope>
    <source>
        <strain evidence="1">LVBAO_FW01</strain>
        <tissue evidence="1">Leaves</tissue>
    </source>
</reference>
<protein>
    <submittedName>
        <fullName evidence="1">Uncharacterized protein</fullName>
    </submittedName>
</protein>
<organism evidence="1 2">
    <name type="scientific">Canavalia gladiata</name>
    <name type="common">Sword bean</name>
    <name type="synonym">Dolichos gladiatus</name>
    <dbReference type="NCBI Taxonomy" id="3824"/>
    <lineage>
        <taxon>Eukaryota</taxon>
        <taxon>Viridiplantae</taxon>
        <taxon>Streptophyta</taxon>
        <taxon>Embryophyta</taxon>
        <taxon>Tracheophyta</taxon>
        <taxon>Spermatophyta</taxon>
        <taxon>Magnoliopsida</taxon>
        <taxon>eudicotyledons</taxon>
        <taxon>Gunneridae</taxon>
        <taxon>Pentapetalae</taxon>
        <taxon>rosids</taxon>
        <taxon>fabids</taxon>
        <taxon>Fabales</taxon>
        <taxon>Fabaceae</taxon>
        <taxon>Papilionoideae</taxon>
        <taxon>50 kb inversion clade</taxon>
        <taxon>NPAAA clade</taxon>
        <taxon>indigoferoid/millettioid clade</taxon>
        <taxon>Phaseoleae</taxon>
        <taxon>Canavalia</taxon>
    </lineage>
</organism>
<name>A0AAN9KEA4_CANGL</name>
<evidence type="ECO:0000313" key="1">
    <source>
        <dbReference type="EMBL" id="KAK7315852.1"/>
    </source>
</evidence>
<dbReference type="EMBL" id="JAYMYQ010000008">
    <property type="protein sequence ID" value="KAK7315852.1"/>
    <property type="molecule type" value="Genomic_DNA"/>
</dbReference>
<comment type="caution">
    <text evidence="1">The sequence shown here is derived from an EMBL/GenBank/DDBJ whole genome shotgun (WGS) entry which is preliminary data.</text>
</comment>
<evidence type="ECO:0000313" key="2">
    <source>
        <dbReference type="Proteomes" id="UP001367508"/>
    </source>
</evidence>
<gene>
    <name evidence="1" type="ORF">VNO77_34434</name>
</gene>
<dbReference type="Proteomes" id="UP001367508">
    <property type="component" value="Unassembled WGS sequence"/>
</dbReference>